<gene>
    <name evidence="1" type="ORF">YP76_01715</name>
</gene>
<evidence type="ECO:0000313" key="1">
    <source>
        <dbReference type="EMBL" id="KKW93438.1"/>
    </source>
</evidence>
<dbReference type="AlphaFoldDB" id="A0A0M3AU69"/>
<organism evidence="1 2">
    <name type="scientific">Sphingobium chungbukense</name>
    <dbReference type="NCBI Taxonomy" id="56193"/>
    <lineage>
        <taxon>Bacteria</taxon>
        <taxon>Pseudomonadati</taxon>
        <taxon>Pseudomonadota</taxon>
        <taxon>Alphaproteobacteria</taxon>
        <taxon>Sphingomonadales</taxon>
        <taxon>Sphingomonadaceae</taxon>
        <taxon>Sphingobium</taxon>
    </lineage>
</organism>
<dbReference type="Proteomes" id="UP000033874">
    <property type="component" value="Unassembled WGS sequence"/>
</dbReference>
<name>A0A0M3AU69_9SPHN</name>
<protein>
    <submittedName>
        <fullName evidence="1">Uncharacterized protein</fullName>
    </submittedName>
</protein>
<keyword evidence="2" id="KW-1185">Reference proteome</keyword>
<dbReference type="STRING" id="56193.YP76_01715"/>
<accession>A0A0M3AU69</accession>
<dbReference type="RefSeq" id="WP_046761881.1">
    <property type="nucleotide sequence ID" value="NZ_LBIC01000001.1"/>
</dbReference>
<dbReference type="EMBL" id="LBIC01000001">
    <property type="protein sequence ID" value="KKW93438.1"/>
    <property type="molecule type" value="Genomic_DNA"/>
</dbReference>
<dbReference type="PATRIC" id="fig|56193.3.peg.351"/>
<reference evidence="1 2" key="1">
    <citation type="submission" date="2015-04" db="EMBL/GenBank/DDBJ databases">
        <title>Genome sequence of aromatic hydrocarbons-degrading Sphingobium chungbukense DJ77.</title>
        <authorList>
            <person name="Kim Y.-C."/>
            <person name="Chae J.-C."/>
        </authorList>
    </citation>
    <scope>NUCLEOTIDE SEQUENCE [LARGE SCALE GENOMIC DNA]</scope>
    <source>
        <strain evidence="1 2">DJ77</strain>
    </source>
</reference>
<comment type="caution">
    <text evidence="1">The sequence shown here is derived from an EMBL/GenBank/DDBJ whole genome shotgun (WGS) entry which is preliminary data.</text>
</comment>
<evidence type="ECO:0000313" key="2">
    <source>
        <dbReference type="Proteomes" id="UP000033874"/>
    </source>
</evidence>
<proteinExistence type="predicted"/>
<sequence>MRFIGGLLLIVLLVLAGGIATGFIDLQKTREGSLPHVAVQGGSLPKYEANVAKVEVGKRKETVEVPTVDVKKP</sequence>